<proteinExistence type="inferred from homology"/>
<dbReference type="InterPro" id="IPR036689">
    <property type="entry name" value="ESAT-6-like_sf"/>
</dbReference>
<dbReference type="EMBL" id="LZLC01000251">
    <property type="protein sequence ID" value="OBJ36157.1"/>
    <property type="molecule type" value="Genomic_DNA"/>
</dbReference>
<comment type="caution">
    <text evidence="2">The sequence shown here is derived from an EMBL/GenBank/DDBJ whole genome shotgun (WGS) entry which is preliminary data.</text>
</comment>
<accession>A0A1A3GJD6</accession>
<gene>
    <name evidence="2" type="ORF">A5630_07980</name>
</gene>
<protein>
    <recommendedName>
        <fullName evidence="1">ESAT-6-like protein</fullName>
    </recommendedName>
</protein>
<dbReference type="AlphaFoldDB" id="A0A1A3GJD6"/>
<dbReference type="Pfam" id="PF06013">
    <property type="entry name" value="WXG100"/>
    <property type="match status" value="1"/>
</dbReference>
<dbReference type="InterPro" id="IPR010310">
    <property type="entry name" value="T7SS_ESAT-6-like"/>
</dbReference>
<reference evidence="2 3" key="1">
    <citation type="submission" date="2016-06" db="EMBL/GenBank/DDBJ databases">
        <authorList>
            <person name="Kjaerup R.B."/>
            <person name="Dalgaard T.S."/>
            <person name="Juul-Madsen H.R."/>
        </authorList>
    </citation>
    <scope>NUCLEOTIDE SEQUENCE [LARGE SCALE GENOMIC DNA]</scope>
    <source>
        <strain evidence="2 3">1127319.6</strain>
    </source>
</reference>
<evidence type="ECO:0000256" key="1">
    <source>
        <dbReference type="RuleBase" id="RU362001"/>
    </source>
</evidence>
<name>A0A1A3GJD6_MYCMU</name>
<dbReference type="SUPFAM" id="SSF140453">
    <property type="entry name" value="EsxAB dimer-like"/>
    <property type="match status" value="1"/>
</dbReference>
<dbReference type="Proteomes" id="UP000093898">
    <property type="component" value="Unassembled WGS sequence"/>
</dbReference>
<comment type="similarity">
    <text evidence="1">Belongs to the WXG100 family.</text>
</comment>
<evidence type="ECO:0000313" key="2">
    <source>
        <dbReference type="EMBL" id="OBJ36157.1"/>
    </source>
</evidence>
<dbReference type="NCBIfam" id="TIGR03930">
    <property type="entry name" value="WXG100_ESAT6"/>
    <property type="match status" value="1"/>
</dbReference>
<sequence>MVNGYTVDLDKLLGFIDRVAAFDSRAEAVASEVDRHVAQLKTTWRGDAADAHQDYHARWTAAAEHMRHALGELKAKAEAAHGSYSGAVGHNSAMWP</sequence>
<evidence type="ECO:0000313" key="3">
    <source>
        <dbReference type="Proteomes" id="UP000093898"/>
    </source>
</evidence>
<organism evidence="2 3">
    <name type="scientific">Mycolicibacterium mucogenicum</name>
    <name type="common">Mycobacterium mucogenicum</name>
    <dbReference type="NCBI Taxonomy" id="56689"/>
    <lineage>
        <taxon>Bacteria</taxon>
        <taxon>Bacillati</taxon>
        <taxon>Actinomycetota</taxon>
        <taxon>Actinomycetes</taxon>
        <taxon>Mycobacteriales</taxon>
        <taxon>Mycobacteriaceae</taxon>
        <taxon>Mycolicibacterium</taxon>
    </lineage>
</organism>
<dbReference type="Gene3D" id="1.10.287.1060">
    <property type="entry name" value="ESAT-6-like"/>
    <property type="match status" value="1"/>
</dbReference>